<protein>
    <recommendedName>
        <fullName evidence="4">PsbP C-terminal domain-containing protein</fullName>
    </recommendedName>
</protein>
<evidence type="ECO:0000313" key="3">
    <source>
        <dbReference type="Proteomes" id="UP000177190"/>
    </source>
</evidence>
<keyword evidence="1" id="KW-1133">Transmembrane helix</keyword>
<evidence type="ECO:0000256" key="1">
    <source>
        <dbReference type="SAM" id="Phobius"/>
    </source>
</evidence>
<comment type="caution">
    <text evidence="2">The sequence shown here is derived from an EMBL/GenBank/DDBJ whole genome shotgun (WGS) entry which is preliminary data.</text>
</comment>
<dbReference type="EMBL" id="MHOM01000042">
    <property type="protein sequence ID" value="OGZ63122.1"/>
    <property type="molecule type" value="Genomic_DNA"/>
</dbReference>
<keyword evidence="1" id="KW-0812">Transmembrane</keyword>
<gene>
    <name evidence="2" type="ORF">A2812_02335</name>
</gene>
<organism evidence="2 3">
    <name type="scientific">Candidatus Staskawiczbacteria bacterium RIFCSPHIGHO2_01_FULL_36_16</name>
    <dbReference type="NCBI Taxonomy" id="1802200"/>
    <lineage>
        <taxon>Bacteria</taxon>
        <taxon>Candidatus Staskawicziibacteriota</taxon>
    </lineage>
</organism>
<dbReference type="STRING" id="1802200.A2812_02335"/>
<proteinExistence type="predicted"/>
<reference evidence="2 3" key="1">
    <citation type="journal article" date="2016" name="Nat. Commun.">
        <title>Thousands of microbial genomes shed light on interconnected biogeochemical processes in an aquifer system.</title>
        <authorList>
            <person name="Anantharaman K."/>
            <person name="Brown C.T."/>
            <person name="Hug L.A."/>
            <person name="Sharon I."/>
            <person name="Castelle C.J."/>
            <person name="Probst A.J."/>
            <person name="Thomas B.C."/>
            <person name="Singh A."/>
            <person name="Wilkins M.J."/>
            <person name="Karaoz U."/>
            <person name="Brodie E.L."/>
            <person name="Williams K.H."/>
            <person name="Hubbard S.S."/>
            <person name="Banfield J.F."/>
        </authorList>
    </citation>
    <scope>NUCLEOTIDE SEQUENCE [LARGE SCALE GENOMIC DNA]</scope>
</reference>
<sequence length="231" mass="26408">MDFRAYIEKLRGTSDKNKKIVLWTIVAVLGLVMGFFWIRGTMDSLSKLGNQVGEIKFPDIETQQTEALDNLVNANQAADWQTYKNEEYGFEIKYPSDLIIGKNNQEESVDDYIEIKSNTDSITFDCSILKWKNENDYTAQQLAEDTGDTPRANEVITEKVIDSVEGVKVVSDSFSIKINDSKVINSSDIYIIKDGNVYSFYCINKITENNKVQNYNSDIFDQMLSTFKFIN</sequence>
<evidence type="ECO:0000313" key="2">
    <source>
        <dbReference type="EMBL" id="OGZ63122.1"/>
    </source>
</evidence>
<feature type="transmembrane region" description="Helical" evidence="1">
    <location>
        <begin position="20"/>
        <end position="38"/>
    </location>
</feature>
<accession>A0A1G2HKW3</accession>
<dbReference type="Proteomes" id="UP000177190">
    <property type="component" value="Unassembled WGS sequence"/>
</dbReference>
<name>A0A1G2HKW3_9BACT</name>
<dbReference type="AlphaFoldDB" id="A0A1G2HKW3"/>
<evidence type="ECO:0008006" key="4">
    <source>
        <dbReference type="Google" id="ProtNLM"/>
    </source>
</evidence>
<keyword evidence="1" id="KW-0472">Membrane</keyword>